<dbReference type="GO" id="GO:0016810">
    <property type="term" value="F:hydrolase activity, acting on carbon-nitrogen (but not peptide) bonds"/>
    <property type="evidence" value="ECO:0007669"/>
    <property type="project" value="InterPro"/>
</dbReference>
<comment type="caution">
    <text evidence="3">The sequence shown here is derived from an EMBL/GenBank/DDBJ whole genome shotgun (WGS) entry which is preliminary data.</text>
</comment>
<dbReference type="InterPro" id="IPR006680">
    <property type="entry name" value="Amidohydro-rel"/>
</dbReference>
<dbReference type="Gene3D" id="2.30.40.10">
    <property type="entry name" value="Urease, subunit C, domain 1"/>
    <property type="match status" value="1"/>
</dbReference>
<evidence type="ECO:0000313" key="3">
    <source>
        <dbReference type="EMBL" id="MBE1609207.1"/>
    </source>
</evidence>
<dbReference type="Gene3D" id="1.20.58.520">
    <property type="entry name" value="Amidohydrolase"/>
    <property type="match status" value="1"/>
</dbReference>
<dbReference type="PANTHER" id="PTHR43135:SF3">
    <property type="entry name" value="ALPHA-D-RIBOSE 1-METHYLPHOSPHONATE 5-TRIPHOSPHATE DIPHOSPHATASE"/>
    <property type="match status" value="1"/>
</dbReference>
<feature type="domain" description="Amidohydrolase-related" evidence="2">
    <location>
        <begin position="53"/>
        <end position="394"/>
    </location>
</feature>
<proteinExistence type="predicted"/>
<dbReference type="InterPro" id="IPR011059">
    <property type="entry name" value="Metal-dep_hydrolase_composite"/>
</dbReference>
<name>A0A927N593_9ACTN</name>
<dbReference type="SUPFAM" id="SSF51556">
    <property type="entry name" value="Metallo-dependent hydrolases"/>
    <property type="match status" value="1"/>
</dbReference>
<dbReference type="Pfam" id="PF01979">
    <property type="entry name" value="Amidohydro_1"/>
    <property type="match status" value="1"/>
</dbReference>
<evidence type="ECO:0000259" key="2">
    <source>
        <dbReference type="Pfam" id="PF01979"/>
    </source>
</evidence>
<dbReference type="RefSeq" id="WP_192752823.1">
    <property type="nucleotide sequence ID" value="NZ_BAABJL010000142.1"/>
</dbReference>
<evidence type="ECO:0000313" key="4">
    <source>
        <dbReference type="Proteomes" id="UP000638648"/>
    </source>
</evidence>
<protein>
    <submittedName>
        <fullName evidence="3">Imidazolonepropionase-like amidohydrolase</fullName>
    </submittedName>
</protein>
<organism evidence="3 4">
    <name type="scientific">Actinopolymorpha pittospori</name>
    <dbReference type="NCBI Taxonomy" id="648752"/>
    <lineage>
        <taxon>Bacteria</taxon>
        <taxon>Bacillati</taxon>
        <taxon>Actinomycetota</taxon>
        <taxon>Actinomycetes</taxon>
        <taxon>Propionibacteriales</taxon>
        <taxon>Actinopolymorphaceae</taxon>
        <taxon>Actinopolymorpha</taxon>
    </lineage>
</organism>
<dbReference type="Gene3D" id="3.40.50.10910">
    <property type="entry name" value="Amidohydrolase"/>
    <property type="match status" value="1"/>
</dbReference>
<dbReference type="InterPro" id="IPR032466">
    <property type="entry name" value="Metal_Hydrolase"/>
</dbReference>
<sequence length="405" mass="42660">MSAFVIRGARVFDGERALGELDVRVVDERVAAVGAAGMMVPADDEVVDGSDATLLPGLIDAHTHTGSEPLRQALTFGITTELDMTSVPQTMIPLRREVAEDRTFADVRSPSVSLTHPQGHPHQLRRGMGDPSWPTATRVEDVAEFVEDRLAEGADYLKVHLEDGRVLGTSLPSVAPELITAAAREAHARDRMVLAHALTVDATRQVIAAGVDGLTHLFVDGPHTADVVERIAASGAFVVPTLSMLASTTGQSAGTDLARDPRVRSKLPADWLDNLAAPWGTLPPENFDVALASLAALRAAGVDVLAGTDAAHFGVSGVAHGASLHGELRLLVRAGMSPTEALRAATSLPAQRFGLCDRGRIGPGRRADLVLVAGDPTRDIGDTLSVLAVWRQGTRVPLASVQARP</sequence>
<reference evidence="3" key="1">
    <citation type="submission" date="2020-10" db="EMBL/GenBank/DDBJ databases">
        <title>Sequencing the genomes of 1000 actinobacteria strains.</title>
        <authorList>
            <person name="Klenk H.-P."/>
        </authorList>
    </citation>
    <scope>NUCLEOTIDE SEQUENCE</scope>
    <source>
        <strain evidence="3">DSM 45354</strain>
    </source>
</reference>
<dbReference type="Gene3D" id="3.30.110.90">
    <property type="entry name" value="Amidohydrolase"/>
    <property type="match status" value="1"/>
</dbReference>
<dbReference type="InterPro" id="IPR051781">
    <property type="entry name" value="Metallo-dep_Hydrolase"/>
</dbReference>
<evidence type="ECO:0000256" key="1">
    <source>
        <dbReference type="SAM" id="MobiDB-lite"/>
    </source>
</evidence>
<dbReference type="Proteomes" id="UP000638648">
    <property type="component" value="Unassembled WGS sequence"/>
</dbReference>
<gene>
    <name evidence="3" type="ORF">HEB94_006055</name>
</gene>
<accession>A0A927N593</accession>
<dbReference type="EMBL" id="JADBEM010000001">
    <property type="protein sequence ID" value="MBE1609207.1"/>
    <property type="molecule type" value="Genomic_DNA"/>
</dbReference>
<keyword evidence="4" id="KW-1185">Reference proteome</keyword>
<feature type="region of interest" description="Disordered" evidence="1">
    <location>
        <begin position="108"/>
        <end position="132"/>
    </location>
</feature>
<dbReference type="SUPFAM" id="SSF51338">
    <property type="entry name" value="Composite domain of metallo-dependent hydrolases"/>
    <property type="match status" value="1"/>
</dbReference>
<dbReference type="AlphaFoldDB" id="A0A927N593"/>
<dbReference type="PANTHER" id="PTHR43135">
    <property type="entry name" value="ALPHA-D-RIBOSE 1-METHYLPHOSPHONATE 5-TRIPHOSPHATE DIPHOSPHATASE"/>
    <property type="match status" value="1"/>
</dbReference>